<feature type="compositionally biased region" description="Pro residues" evidence="1">
    <location>
        <begin position="139"/>
        <end position="157"/>
    </location>
</feature>
<accession>A0A6A6BEW9</accession>
<feature type="compositionally biased region" description="Low complexity" evidence="1">
    <location>
        <begin position="214"/>
        <end position="239"/>
    </location>
</feature>
<feature type="compositionally biased region" description="Polar residues" evidence="1">
    <location>
        <begin position="175"/>
        <end position="196"/>
    </location>
</feature>
<evidence type="ECO:0000313" key="3">
    <source>
        <dbReference type="Proteomes" id="UP000799438"/>
    </source>
</evidence>
<feature type="compositionally biased region" description="Polar residues" evidence="1">
    <location>
        <begin position="240"/>
        <end position="249"/>
    </location>
</feature>
<feature type="compositionally biased region" description="Low complexity" evidence="1">
    <location>
        <begin position="126"/>
        <end position="138"/>
    </location>
</feature>
<dbReference type="GeneID" id="54301584"/>
<feature type="compositionally biased region" description="Basic and acidic residues" evidence="1">
    <location>
        <begin position="254"/>
        <end position="265"/>
    </location>
</feature>
<feature type="region of interest" description="Disordered" evidence="1">
    <location>
        <begin position="102"/>
        <end position="283"/>
    </location>
</feature>
<evidence type="ECO:0000256" key="1">
    <source>
        <dbReference type="SAM" id="MobiDB-lite"/>
    </source>
</evidence>
<name>A0A6A6BEW9_9PEZI</name>
<organism evidence="2 3">
    <name type="scientific">Aplosporella prunicola CBS 121167</name>
    <dbReference type="NCBI Taxonomy" id="1176127"/>
    <lineage>
        <taxon>Eukaryota</taxon>
        <taxon>Fungi</taxon>
        <taxon>Dikarya</taxon>
        <taxon>Ascomycota</taxon>
        <taxon>Pezizomycotina</taxon>
        <taxon>Dothideomycetes</taxon>
        <taxon>Dothideomycetes incertae sedis</taxon>
        <taxon>Botryosphaeriales</taxon>
        <taxon>Aplosporellaceae</taxon>
        <taxon>Aplosporella</taxon>
    </lineage>
</organism>
<keyword evidence="3" id="KW-1185">Reference proteome</keyword>
<dbReference type="EMBL" id="ML995483">
    <property type="protein sequence ID" value="KAF2142719.1"/>
    <property type="molecule type" value="Genomic_DNA"/>
</dbReference>
<evidence type="ECO:0000313" key="2">
    <source>
        <dbReference type="EMBL" id="KAF2142719.1"/>
    </source>
</evidence>
<feature type="compositionally biased region" description="Low complexity" evidence="1">
    <location>
        <begin position="158"/>
        <end position="171"/>
    </location>
</feature>
<dbReference type="Proteomes" id="UP000799438">
    <property type="component" value="Unassembled WGS sequence"/>
</dbReference>
<gene>
    <name evidence="2" type="ORF">K452DRAFT_317663</name>
</gene>
<dbReference type="AlphaFoldDB" id="A0A6A6BEW9"/>
<proteinExistence type="predicted"/>
<feature type="compositionally biased region" description="Polar residues" evidence="1">
    <location>
        <begin position="269"/>
        <end position="278"/>
    </location>
</feature>
<protein>
    <submittedName>
        <fullName evidence="2">Uncharacterized protein</fullName>
    </submittedName>
</protein>
<reference evidence="2" key="1">
    <citation type="journal article" date="2020" name="Stud. Mycol.">
        <title>101 Dothideomycetes genomes: a test case for predicting lifestyles and emergence of pathogens.</title>
        <authorList>
            <person name="Haridas S."/>
            <person name="Albert R."/>
            <person name="Binder M."/>
            <person name="Bloem J."/>
            <person name="Labutti K."/>
            <person name="Salamov A."/>
            <person name="Andreopoulos B."/>
            <person name="Baker S."/>
            <person name="Barry K."/>
            <person name="Bills G."/>
            <person name="Bluhm B."/>
            <person name="Cannon C."/>
            <person name="Castanera R."/>
            <person name="Culley D."/>
            <person name="Daum C."/>
            <person name="Ezra D."/>
            <person name="Gonzalez J."/>
            <person name="Henrissat B."/>
            <person name="Kuo A."/>
            <person name="Liang C."/>
            <person name="Lipzen A."/>
            <person name="Lutzoni F."/>
            <person name="Magnuson J."/>
            <person name="Mondo S."/>
            <person name="Nolan M."/>
            <person name="Ohm R."/>
            <person name="Pangilinan J."/>
            <person name="Park H.-J."/>
            <person name="Ramirez L."/>
            <person name="Alfaro M."/>
            <person name="Sun H."/>
            <person name="Tritt A."/>
            <person name="Yoshinaga Y."/>
            <person name="Zwiers L.-H."/>
            <person name="Turgeon B."/>
            <person name="Goodwin S."/>
            <person name="Spatafora J."/>
            <person name="Crous P."/>
            <person name="Grigoriev I."/>
        </authorList>
    </citation>
    <scope>NUCLEOTIDE SEQUENCE</scope>
    <source>
        <strain evidence="2">CBS 121167</strain>
    </source>
</reference>
<dbReference type="RefSeq" id="XP_033398431.1">
    <property type="nucleotide sequence ID" value="XM_033544088.1"/>
</dbReference>
<sequence length="518" mass="57200">MPYRSPFDFSDVNSNDSFHTALSIRNPSADEVRVARAASIAYMRRAMETMLFQLDFDQASWLAGYTGNTGPTATVADMYAVLDALMTQRAIAQDAWLAERTANTGPTADDPVASGQSEPPRRNETPANQQAPAAQAPPSRTPVPEAPAPPPQAPAPQAPTSRAQAPTAQAPVARAQSSAPASQDRPSAAANTSAGASRNDRPETQVAAPPSQPPTGTQTRAPTGAATGGATSQRGGSSAPQDSTRTQQPEDVPIFDKSRWAELRKRNPTLPNYRSTENLGKREERDTDLWIGARFPHVVKVSSKVMVEKLPYFTIILEQGSKARLRGHGGAPRYSVVLSVNTNRQPRIKPTRQIGELVDDEGKAHTRNFREAFCDLLGAIHDYDVQEVKRFARSMLRMSSYFRSDEAVREILARMDHRQYGSLKDAASRRPKEFLQLAILCRSRFLFSRAFYPFVRDSPMAFTMGLVEEYVKDLPSGLQFSVIFEVGKFKSTAKSMEAWRKAWKQIDTDWDLGFLKHM</sequence>